<dbReference type="PANTHER" id="PTHR34039:SF1">
    <property type="entry name" value="UPF0102 PROTEIN YRAN"/>
    <property type="match status" value="1"/>
</dbReference>
<dbReference type="EMBL" id="CADCVM010000173">
    <property type="protein sequence ID" value="CAA9485693.1"/>
    <property type="molecule type" value="Genomic_DNA"/>
</dbReference>
<dbReference type="NCBIfam" id="NF009150">
    <property type="entry name" value="PRK12497.1-3"/>
    <property type="match status" value="1"/>
</dbReference>
<sequence length="104" mass="12098">MARRYLARKGYEIVESNYRTRRGELDLISRQDDTLVIVEVKLRRGTAYGTPLEAVTPRKQRAIRVMAEEYLAEKAPDFQSLRFDVVGILLRGERTEITHIQDAF</sequence>
<reference evidence="3" key="1">
    <citation type="submission" date="2020-02" db="EMBL/GenBank/DDBJ databases">
        <authorList>
            <person name="Meier V. D."/>
        </authorList>
    </citation>
    <scope>NUCLEOTIDE SEQUENCE</scope>
    <source>
        <strain evidence="3">AVDCRST_MAG05</strain>
    </source>
</reference>
<dbReference type="AlphaFoldDB" id="A0A6J4RZD6"/>
<protein>
    <recommendedName>
        <fullName evidence="2">UPF0102 protein AVDCRST_MAG05-1565</fullName>
    </recommendedName>
</protein>
<dbReference type="Pfam" id="PF02021">
    <property type="entry name" value="UPF0102"/>
    <property type="match status" value="1"/>
</dbReference>
<dbReference type="InterPro" id="IPR011856">
    <property type="entry name" value="tRNA_endonuc-like_dom_sf"/>
</dbReference>
<dbReference type="InterPro" id="IPR011335">
    <property type="entry name" value="Restrct_endonuc-II-like"/>
</dbReference>
<evidence type="ECO:0000256" key="1">
    <source>
        <dbReference type="ARBA" id="ARBA00006738"/>
    </source>
</evidence>
<evidence type="ECO:0000313" key="3">
    <source>
        <dbReference type="EMBL" id="CAA9485693.1"/>
    </source>
</evidence>
<dbReference type="HAMAP" id="MF_00048">
    <property type="entry name" value="UPF0102"/>
    <property type="match status" value="1"/>
</dbReference>
<dbReference type="SUPFAM" id="SSF52980">
    <property type="entry name" value="Restriction endonuclease-like"/>
    <property type="match status" value="1"/>
</dbReference>
<organism evidence="3">
    <name type="scientific">uncultured Rubrobacteraceae bacterium</name>
    <dbReference type="NCBI Taxonomy" id="349277"/>
    <lineage>
        <taxon>Bacteria</taxon>
        <taxon>Bacillati</taxon>
        <taxon>Actinomycetota</taxon>
        <taxon>Rubrobacteria</taxon>
        <taxon>Rubrobacterales</taxon>
        <taxon>Rubrobacteraceae</taxon>
        <taxon>environmental samples</taxon>
    </lineage>
</organism>
<dbReference type="CDD" id="cd20736">
    <property type="entry name" value="PoNe_Nuclease"/>
    <property type="match status" value="1"/>
</dbReference>
<evidence type="ECO:0000256" key="2">
    <source>
        <dbReference type="HAMAP-Rule" id="MF_00048"/>
    </source>
</evidence>
<dbReference type="InterPro" id="IPR003509">
    <property type="entry name" value="UPF0102_YraN-like"/>
</dbReference>
<dbReference type="NCBIfam" id="TIGR00252">
    <property type="entry name" value="YraN family protein"/>
    <property type="match status" value="1"/>
</dbReference>
<dbReference type="Gene3D" id="3.40.1350.10">
    <property type="match status" value="1"/>
</dbReference>
<gene>
    <name evidence="3" type="ORF">AVDCRST_MAG05-1565</name>
</gene>
<accession>A0A6J4RZD6</accession>
<dbReference type="PANTHER" id="PTHR34039">
    <property type="entry name" value="UPF0102 PROTEIN YRAN"/>
    <property type="match status" value="1"/>
</dbReference>
<comment type="similarity">
    <text evidence="1 2">Belongs to the UPF0102 family.</text>
</comment>
<name>A0A6J4RZD6_9ACTN</name>
<dbReference type="NCBIfam" id="NF009154">
    <property type="entry name" value="PRK12497.3-3"/>
    <property type="match status" value="1"/>
</dbReference>
<proteinExistence type="inferred from homology"/>
<dbReference type="GO" id="GO:0003676">
    <property type="term" value="F:nucleic acid binding"/>
    <property type="evidence" value="ECO:0007669"/>
    <property type="project" value="InterPro"/>
</dbReference>